<reference evidence="1" key="2">
    <citation type="journal article" date="2015" name="Data Brief">
        <title>Shoot transcriptome of the giant reed, Arundo donax.</title>
        <authorList>
            <person name="Barrero R.A."/>
            <person name="Guerrero F.D."/>
            <person name="Moolhuijzen P."/>
            <person name="Goolsby J.A."/>
            <person name="Tidwell J."/>
            <person name="Bellgard S.E."/>
            <person name="Bellgard M.I."/>
        </authorList>
    </citation>
    <scope>NUCLEOTIDE SEQUENCE</scope>
    <source>
        <tissue evidence="1">Shoot tissue taken approximately 20 cm above the soil surface</tissue>
    </source>
</reference>
<evidence type="ECO:0000313" key="1">
    <source>
        <dbReference type="EMBL" id="JAE04599.1"/>
    </source>
</evidence>
<sequence length="51" mass="6127">MARKIYLWLFMWFRVMKMVKGVELQLFALMLLLSFAVISTKDSQHGHLFFC</sequence>
<dbReference type="AlphaFoldDB" id="A0A0A9F093"/>
<accession>A0A0A9F093</accession>
<name>A0A0A9F093_ARUDO</name>
<organism evidence="1">
    <name type="scientific">Arundo donax</name>
    <name type="common">Giant reed</name>
    <name type="synonym">Donax arundinaceus</name>
    <dbReference type="NCBI Taxonomy" id="35708"/>
    <lineage>
        <taxon>Eukaryota</taxon>
        <taxon>Viridiplantae</taxon>
        <taxon>Streptophyta</taxon>
        <taxon>Embryophyta</taxon>
        <taxon>Tracheophyta</taxon>
        <taxon>Spermatophyta</taxon>
        <taxon>Magnoliopsida</taxon>
        <taxon>Liliopsida</taxon>
        <taxon>Poales</taxon>
        <taxon>Poaceae</taxon>
        <taxon>PACMAD clade</taxon>
        <taxon>Arundinoideae</taxon>
        <taxon>Arundineae</taxon>
        <taxon>Arundo</taxon>
    </lineage>
</organism>
<protein>
    <submittedName>
        <fullName evidence="1">Atg4b</fullName>
    </submittedName>
</protein>
<proteinExistence type="predicted"/>
<dbReference type="EMBL" id="GBRH01193297">
    <property type="protein sequence ID" value="JAE04599.1"/>
    <property type="molecule type" value="Transcribed_RNA"/>
</dbReference>
<reference evidence="1" key="1">
    <citation type="submission" date="2014-09" db="EMBL/GenBank/DDBJ databases">
        <authorList>
            <person name="Magalhaes I.L.F."/>
            <person name="Oliveira U."/>
            <person name="Santos F.R."/>
            <person name="Vidigal T.H.D.A."/>
            <person name="Brescovit A.D."/>
            <person name="Santos A.J."/>
        </authorList>
    </citation>
    <scope>NUCLEOTIDE SEQUENCE</scope>
    <source>
        <tissue evidence="1">Shoot tissue taken approximately 20 cm above the soil surface</tissue>
    </source>
</reference>